<dbReference type="CDD" id="cd00397">
    <property type="entry name" value="DNA_BRE_C"/>
    <property type="match status" value="1"/>
</dbReference>
<protein>
    <submittedName>
        <fullName evidence="3">Phage integrase family protein</fullName>
    </submittedName>
</protein>
<dbReference type="GO" id="GO:0006310">
    <property type="term" value="P:DNA recombination"/>
    <property type="evidence" value="ECO:0007669"/>
    <property type="project" value="UniProtKB-KW"/>
</dbReference>
<dbReference type="HOGENOM" id="CLU_048231_2_0_6"/>
<dbReference type="Proteomes" id="UP000006063">
    <property type="component" value="Chromosome"/>
</dbReference>
<organism evidence="3 4">
    <name type="scientific">Stutzerimonas stutzeri CCUG 29243</name>
    <dbReference type="NCBI Taxonomy" id="1196835"/>
    <lineage>
        <taxon>Bacteria</taxon>
        <taxon>Pseudomonadati</taxon>
        <taxon>Pseudomonadota</taxon>
        <taxon>Gammaproteobacteria</taxon>
        <taxon>Pseudomonadales</taxon>
        <taxon>Pseudomonadaceae</taxon>
        <taxon>Stutzerimonas</taxon>
    </lineage>
</organism>
<dbReference type="SUPFAM" id="SSF56349">
    <property type="entry name" value="DNA breaking-rejoining enzymes"/>
    <property type="match status" value="1"/>
</dbReference>
<feature type="domain" description="Tyr recombinase" evidence="2">
    <location>
        <begin position="168"/>
        <end position="386"/>
    </location>
</feature>
<dbReference type="InterPro" id="IPR013762">
    <property type="entry name" value="Integrase-like_cat_sf"/>
</dbReference>
<dbReference type="Pfam" id="PF00589">
    <property type="entry name" value="Phage_integrase"/>
    <property type="match status" value="1"/>
</dbReference>
<dbReference type="Gene3D" id="1.10.443.10">
    <property type="entry name" value="Intergrase catalytic core"/>
    <property type="match status" value="1"/>
</dbReference>
<gene>
    <name evidence="3" type="ORF">A458_17930</name>
</gene>
<dbReference type="InterPro" id="IPR002104">
    <property type="entry name" value="Integrase_catalytic"/>
</dbReference>
<evidence type="ECO:0000256" key="1">
    <source>
        <dbReference type="ARBA" id="ARBA00023172"/>
    </source>
</evidence>
<name>I4CXK4_STUST</name>
<sequence length="404" mass="46071">MKNSIRSFKSPDGERFSVLVDEQGMPLYYPTLFATWTLRARSVAANTITNALNALKALFAWEAHLGFDLESAFGQGTFLDENQVRDLTDFLQRSLINKKSNDLVSFNRRPKVVSPSVHYYRLSVAANYVEFLARQVSPSSADVRQIERMANMIKANRPARSSKSVPDRDEIHLSVAVIETLEEALKPGSPNNPAKEYGVQLRNALMFLILRLTGIRRGELLNLRIEDIDFGINTLTISRRPDAKGDTRKFQPVVKTRPRAIRIEPALVARIQEYVLNQRSKLPRAKKHGYLFVTHKSGPSEGAPLSITAFQKWMREISSLVGDAGFHAHALRHNWNYEFSRRADARKMGHEEEAKIRSYFMGWSPTSGTANTYNRRHIKEKAQEISLELQRGYMNKPNRAVRDE</sequence>
<evidence type="ECO:0000259" key="2">
    <source>
        <dbReference type="PROSITE" id="PS51898"/>
    </source>
</evidence>
<dbReference type="InterPro" id="IPR011010">
    <property type="entry name" value="DNA_brk_join_enz"/>
</dbReference>
<dbReference type="PATRIC" id="fig|1196835.3.peg.3608"/>
<dbReference type="RefSeq" id="WP_014821621.1">
    <property type="nucleotide sequence ID" value="NC_018028.1"/>
</dbReference>
<accession>I4CXK4</accession>
<evidence type="ECO:0000313" key="3">
    <source>
        <dbReference type="EMBL" id="AFM34811.1"/>
    </source>
</evidence>
<dbReference type="KEGG" id="psc:A458_17930"/>
<keyword evidence="1" id="KW-0233">DNA recombination</keyword>
<proteinExistence type="predicted"/>
<evidence type="ECO:0000313" key="4">
    <source>
        <dbReference type="Proteomes" id="UP000006063"/>
    </source>
</evidence>
<dbReference type="AlphaFoldDB" id="I4CXK4"/>
<dbReference type="PROSITE" id="PS51898">
    <property type="entry name" value="TYR_RECOMBINASE"/>
    <property type="match status" value="1"/>
</dbReference>
<dbReference type="GO" id="GO:0003677">
    <property type="term" value="F:DNA binding"/>
    <property type="evidence" value="ECO:0007669"/>
    <property type="project" value="InterPro"/>
</dbReference>
<dbReference type="GO" id="GO:0015074">
    <property type="term" value="P:DNA integration"/>
    <property type="evidence" value="ECO:0007669"/>
    <property type="project" value="InterPro"/>
</dbReference>
<dbReference type="eggNOG" id="COG0582">
    <property type="taxonomic scope" value="Bacteria"/>
</dbReference>
<reference evidence="3 4" key="1">
    <citation type="journal article" date="2012" name="J. Bacteriol.">
        <title>Complete Genome Sequence of the Naphthalene-Degrading Bacterium Pseudomonas stutzeri AN10 (CCUG 29243).</title>
        <authorList>
            <person name="Brunet-Galmes I."/>
            <person name="Busquets A."/>
            <person name="Pena A."/>
            <person name="Gomila M."/>
            <person name="Nogales B."/>
            <person name="Garcia-Valdes E."/>
            <person name="Lalucat J."/>
            <person name="Bennasar A."/>
            <person name="Bosch R."/>
        </authorList>
    </citation>
    <scope>NUCLEOTIDE SEQUENCE [LARGE SCALE GENOMIC DNA]</scope>
    <source>
        <strain evidence="3 4">CCUG 29243</strain>
    </source>
</reference>
<dbReference type="EMBL" id="CP003677">
    <property type="protein sequence ID" value="AFM34811.1"/>
    <property type="molecule type" value="Genomic_DNA"/>
</dbReference>